<proteinExistence type="predicted"/>
<protein>
    <submittedName>
        <fullName evidence="1">Uncharacterized protein</fullName>
    </submittedName>
</protein>
<evidence type="ECO:0000313" key="1">
    <source>
        <dbReference type="EMBL" id="CAB4141618.1"/>
    </source>
</evidence>
<organism evidence="1">
    <name type="scientific">uncultured Caudovirales phage</name>
    <dbReference type="NCBI Taxonomy" id="2100421"/>
    <lineage>
        <taxon>Viruses</taxon>
        <taxon>Duplodnaviria</taxon>
        <taxon>Heunggongvirae</taxon>
        <taxon>Uroviricota</taxon>
        <taxon>Caudoviricetes</taxon>
        <taxon>Peduoviridae</taxon>
        <taxon>Maltschvirus</taxon>
        <taxon>Maltschvirus maltsch</taxon>
    </lineage>
</organism>
<reference evidence="1" key="1">
    <citation type="submission" date="2020-04" db="EMBL/GenBank/DDBJ databases">
        <authorList>
            <person name="Chiriac C."/>
            <person name="Salcher M."/>
            <person name="Ghai R."/>
            <person name="Kavagutti S V."/>
        </authorList>
    </citation>
    <scope>NUCLEOTIDE SEQUENCE</scope>
</reference>
<name>A0A6J5M4L2_9CAUD</name>
<dbReference type="EMBL" id="LR796390">
    <property type="protein sequence ID" value="CAB4141618.1"/>
    <property type="molecule type" value="Genomic_DNA"/>
</dbReference>
<sequence>MGRARRALRKFEDQVKDVGRKIDDEIIEPVKENPAAAVGLGLMFVPGLQGVGASLGSALAPTAGAAVQAGIGNAIIQGALTEAQGGNFLEGAALSGIGSVAGGFIQPGLSEALGGGAAGNIASNALIGGGMSELSGGDFTSGALISGIGAGINQAKLAAADEYLNSLPGGYGDYSDLPPDMSDFDLPPAVIDTTFTPDYSLSAGAPVIPDMGAQGIRVPTITELVDVVNQPVDYSLPISGGSGLGLQMPTVPTDLGDPASFINQPAPNVSVNIPELPATTPKDIDTELALLNAAKSLAPVVVGSLLADKVINQPEQRTGFDIVPIPEDWRSPEYNQTFTPSEAIDFGNVGMLAGTQFANRPQAAPSFYNLSDVINTLNFQSVPFVQQQLQMPQQTFEMPDILRQFQTPSSMGMDDIIGEIDGTPMSLNSIIAGIQSQYG</sequence>
<accession>A0A6J5M4L2</accession>
<gene>
    <name evidence="1" type="ORF">UFOVP415_56</name>
</gene>